<organism evidence="2 3">
    <name type="scientific">Nocardioides mangrovi</name>
    <dbReference type="NCBI Taxonomy" id="2874580"/>
    <lineage>
        <taxon>Bacteria</taxon>
        <taxon>Bacillati</taxon>
        <taxon>Actinomycetota</taxon>
        <taxon>Actinomycetes</taxon>
        <taxon>Propionibacteriales</taxon>
        <taxon>Nocardioidaceae</taxon>
        <taxon>Nocardioides</taxon>
    </lineage>
</organism>
<keyword evidence="3" id="KW-1185">Reference proteome</keyword>
<feature type="domain" description="Thioesterase" evidence="1">
    <location>
        <begin position="177"/>
        <end position="247"/>
    </location>
</feature>
<dbReference type="RefSeq" id="WP_224122798.1">
    <property type="nucleotide sequence ID" value="NZ_JAIQZJ010000004.1"/>
</dbReference>
<evidence type="ECO:0000313" key="2">
    <source>
        <dbReference type="EMBL" id="MBZ5738426.1"/>
    </source>
</evidence>
<sequence>MSTATRATSPDLWFGVDEIDATGGAGAAMTGSLVLDERHVGPDGRTAVGALGVLVDEVLGYSLIESLPPDAWTVSTELSLDLLAPLPTTGRLIGRAHTVEVGSYAVGEVLDAEGRVLAHCRERGRRVGPAEPDAAQRQGGLPTPAAVAGGLAALLGLERDGDITRLAVVPELENPRGVLHGGVSFAAAELVATQARIDAGCDLATTSVHCVHTRAGAPGATVDLRAHTVHAGRSLWVGDVTGTVDGRVVVSARVTAQ</sequence>
<comment type="caution">
    <text evidence="2">The sequence shown here is derived from an EMBL/GenBank/DDBJ whole genome shotgun (WGS) entry which is preliminary data.</text>
</comment>
<gene>
    <name evidence="2" type="ORF">K8U61_09650</name>
</gene>
<accession>A0ABS7UCK2</accession>
<evidence type="ECO:0000313" key="3">
    <source>
        <dbReference type="Proteomes" id="UP000780875"/>
    </source>
</evidence>
<dbReference type="SUPFAM" id="SSF54637">
    <property type="entry name" value="Thioesterase/thiol ester dehydrase-isomerase"/>
    <property type="match status" value="2"/>
</dbReference>
<protein>
    <submittedName>
        <fullName evidence="2">PaaI family thioesterase</fullName>
    </submittedName>
</protein>
<dbReference type="InterPro" id="IPR029069">
    <property type="entry name" value="HotDog_dom_sf"/>
</dbReference>
<dbReference type="CDD" id="cd03443">
    <property type="entry name" value="PaaI_thioesterase"/>
    <property type="match status" value="2"/>
</dbReference>
<dbReference type="Pfam" id="PF03061">
    <property type="entry name" value="4HBT"/>
    <property type="match status" value="1"/>
</dbReference>
<dbReference type="Proteomes" id="UP000780875">
    <property type="component" value="Unassembled WGS sequence"/>
</dbReference>
<dbReference type="InterPro" id="IPR006683">
    <property type="entry name" value="Thioestr_dom"/>
</dbReference>
<dbReference type="Gene3D" id="3.10.129.10">
    <property type="entry name" value="Hotdog Thioesterase"/>
    <property type="match status" value="2"/>
</dbReference>
<reference evidence="2 3" key="1">
    <citation type="submission" date="2021-09" db="EMBL/GenBank/DDBJ databases">
        <title>Whole genome sequence of Nocardioides sp. GBK3QG-3.</title>
        <authorList>
            <person name="Tuo L."/>
        </authorList>
    </citation>
    <scope>NUCLEOTIDE SEQUENCE [LARGE SCALE GENOMIC DNA]</scope>
    <source>
        <strain evidence="2 3">GBK3QG-3</strain>
    </source>
</reference>
<name>A0ABS7UCK2_9ACTN</name>
<evidence type="ECO:0000259" key="1">
    <source>
        <dbReference type="Pfam" id="PF03061"/>
    </source>
</evidence>
<proteinExistence type="predicted"/>
<dbReference type="EMBL" id="JAIQZJ010000004">
    <property type="protein sequence ID" value="MBZ5738426.1"/>
    <property type="molecule type" value="Genomic_DNA"/>
</dbReference>